<dbReference type="InterPro" id="IPR015660">
    <property type="entry name" value="MASH1/Ascl1a-like"/>
</dbReference>
<protein>
    <recommendedName>
        <fullName evidence="3">BHLH domain-containing protein</fullName>
    </recommendedName>
</protein>
<feature type="non-terminal residue" evidence="1">
    <location>
        <position position="1"/>
    </location>
</feature>
<dbReference type="GO" id="GO:0090575">
    <property type="term" value="C:RNA polymerase II transcription regulator complex"/>
    <property type="evidence" value="ECO:0000318"/>
    <property type="project" value="GO_Central"/>
</dbReference>
<dbReference type="AlphaFoldDB" id="A0A022QQ39"/>
<sequence length="127" mass="14148">VLPPHQIKGKRSMCDQVEEAANYIAHMQKKIQVLRIRRDKMKQLLSGTKIITSNLSKGSSGNLLNCVAVNPVHEGLEILITSTSTSVLGLSKVMVVLLERELDVFICISTKNEYWDVSTQNRGRGNN</sequence>
<dbReference type="PANTHER" id="PTHR13935">
    <property type="entry name" value="ACHAETE-SCUTE TRANSCRIPTION FACTOR-RELATED"/>
    <property type="match status" value="1"/>
</dbReference>
<gene>
    <name evidence="1" type="ORF">MIMGU_mgv1a024484mg</name>
</gene>
<evidence type="ECO:0000313" key="2">
    <source>
        <dbReference type="Proteomes" id="UP000030748"/>
    </source>
</evidence>
<reference evidence="1 2" key="1">
    <citation type="journal article" date="2013" name="Proc. Natl. Acad. Sci. U.S.A.">
        <title>Fine-scale variation in meiotic recombination in Mimulus inferred from population shotgun sequencing.</title>
        <authorList>
            <person name="Hellsten U."/>
            <person name="Wright K.M."/>
            <person name="Jenkins J."/>
            <person name="Shu S."/>
            <person name="Yuan Y."/>
            <person name="Wessler S.R."/>
            <person name="Schmutz J."/>
            <person name="Willis J.H."/>
            <person name="Rokhsar D.S."/>
        </authorList>
    </citation>
    <scope>NUCLEOTIDE SEQUENCE [LARGE SCALE GENOMIC DNA]</scope>
    <source>
        <strain evidence="2">cv. DUN x IM62</strain>
    </source>
</reference>
<dbReference type="GO" id="GO:0000981">
    <property type="term" value="F:DNA-binding transcription factor activity, RNA polymerase II-specific"/>
    <property type="evidence" value="ECO:0000318"/>
    <property type="project" value="GO_Central"/>
</dbReference>
<dbReference type="GO" id="GO:0006357">
    <property type="term" value="P:regulation of transcription by RNA polymerase II"/>
    <property type="evidence" value="ECO:0000318"/>
    <property type="project" value="GO_Central"/>
</dbReference>
<keyword evidence="2" id="KW-1185">Reference proteome</keyword>
<evidence type="ECO:0000313" key="1">
    <source>
        <dbReference type="EMBL" id="EYU28600.1"/>
    </source>
</evidence>
<dbReference type="GO" id="GO:0000977">
    <property type="term" value="F:RNA polymerase II transcription regulatory region sequence-specific DNA binding"/>
    <property type="evidence" value="ECO:0000318"/>
    <property type="project" value="GO_Central"/>
</dbReference>
<organism evidence="1 2">
    <name type="scientific">Erythranthe guttata</name>
    <name type="common">Yellow monkey flower</name>
    <name type="synonym">Mimulus guttatus</name>
    <dbReference type="NCBI Taxonomy" id="4155"/>
    <lineage>
        <taxon>Eukaryota</taxon>
        <taxon>Viridiplantae</taxon>
        <taxon>Streptophyta</taxon>
        <taxon>Embryophyta</taxon>
        <taxon>Tracheophyta</taxon>
        <taxon>Spermatophyta</taxon>
        <taxon>Magnoliopsida</taxon>
        <taxon>eudicotyledons</taxon>
        <taxon>Gunneridae</taxon>
        <taxon>Pentapetalae</taxon>
        <taxon>asterids</taxon>
        <taxon>lamiids</taxon>
        <taxon>Lamiales</taxon>
        <taxon>Phrymaceae</taxon>
        <taxon>Erythranthe</taxon>
    </lineage>
</organism>
<dbReference type="PANTHER" id="PTHR13935:SF165">
    <property type="entry name" value="BHLH DOMAIN-CONTAINING PROTEIN"/>
    <property type="match status" value="1"/>
</dbReference>
<dbReference type="Proteomes" id="UP000030748">
    <property type="component" value="Unassembled WGS sequence"/>
</dbReference>
<evidence type="ECO:0008006" key="3">
    <source>
        <dbReference type="Google" id="ProtNLM"/>
    </source>
</evidence>
<dbReference type="EMBL" id="KI631357">
    <property type="protein sequence ID" value="EYU28600.1"/>
    <property type="molecule type" value="Genomic_DNA"/>
</dbReference>
<accession>A0A022QQ39</accession>
<name>A0A022QQ39_ERYGU</name>
<proteinExistence type="predicted"/>